<keyword evidence="1" id="KW-0436">Ligase</keyword>
<name>A0A2K2UE33_9ACTN</name>
<reference evidence="2" key="1">
    <citation type="submission" date="2018-01" db="EMBL/GenBank/DDBJ databases">
        <title>Rubneribacter badeniensis gen. nov., sp. nov., and Colonibacter rubneri, gen. nov., sp. nov., WGS of new members of the Eggerthellaceae.</title>
        <authorList>
            <person name="Danylec N."/>
            <person name="Stoll D.A."/>
            <person name="Doetsch A."/>
            <person name="Kulling S.E."/>
            <person name="Huch M."/>
        </authorList>
    </citation>
    <scope>NUCLEOTIDE SEQUENCE [LARGE SCALE GENOMIC DNA]</scope>
    <source>
        <strain evidence="2">ResAG-96</strain>
    </source>
</reference>
<comment type="caution">
    <text evidence="1">The sequence shown here is derived from an EMBL/GenBank/DDBJ whole genome shotgun (WGS) entry which is preliminary data.</text>
</comment>
<dbReference type="EMBL" id="PPEK01000001">
    <property type="protein sequence ID" value="PNV68591.1"/>
    <property type="molecule type" value="Genomic_DNA"/>
</dbReference>
<accession>A0A2K2UE33</accession>
<evidence type="ECO:0000313" key="1">
    <source>
        <dbReference type="EMBL" id="PNV68591.1"/>
    </source>
</evidence>
<evidence type="ECO:0000313" key="2">
    <source>
        <dbReference type="Proteomes" id="UP000236197"/>
    </source>
</evidence>
<sequence>MEGTDDMNMNISTDSEINVRLIDLSRIVSSMLETAETPSDIAFLRDEMLHTVAESAEAARQRIMRSPSSN</sequence>
<proteinExistence type="predicted"/>
<dbReference type="GO" id="GO:0004812">
    <property type="term" value="F:aminoacyl-tRNA ligase activity"/>
    <property type="evidence" value="ECO:0007669"/>
    <property type="project" value="UniProtKB-KW"/>
</dbReference>
<keyword evidence="1" id="KW-0030">Aminoacyl-tRNA synthetase</keyword>
<keyword evidence="2" id="KW-1185">Reference proteome</keyword>
<gene>
    <name evidence="1" type="ORF">C2L71_00985</name>
</gene>
<organism evidence="1 2">
    <name type="scientific">Enteroscipio rubneri</name>
    <dbReference type="NCBI Taxonomy" id="2070686"/>
    <lineage>
        <taxon>Bacteria</taxon>
        <taxon>Bacillati</taxon>
        <taxon>Actinomycetota</taxon>
        <taxon>Coriobacteriia</taxon>
        <taxon>Eggerthellales</taxon>
        <taxon>Eggerthellaceae</taxon>
        <taxon>Enteroscipio</taxon>
    </lineage>
</organism>
<protein>
    <submittedName>
        <fullName evidence="1">Phenylalanyl-tRNA synthetase subunit alpha</fullName>
    </submittedName>
</protein>
<dbReference type="AlphaFoldDB" id="A0A2K2UE33"/>
<dbReference type="Proteomes" id="UP000236197">
    <property type="component" value="Unassembled WGS sequence"/>
</dbReference>